<keyword evidence="2" id="KW-1133">Transmembrane helix</keyword>
<dbReference type="HOGENOM" id="CLU_1782848_0_0_7"/>
<sequence length="145" mass="15633">MSDHVEHAHGVRSEEDRIDTGKIIAVGVAALVLFFIGSYAAIAYLRDVRASREAPPIPAEIGQNKIGMVEQQLFELSVRGERDRAARRERLASYGWVDRGAGVVHLPIDRAMDLVVQGIRPMPAPPVEPVPSQAPDLGPGPGGQP</sequence>
<accession>B8JDW0</accession>
<dbReference type="KEGG" id="acp:A2cp1_0853"/>
<dbReference type="EMBL" id="CP001359">
    <property type="protein sequence ID" value="ACL64205.1"/>
    <property type="molecule type" value="Genomic_DNA"/>
</dbReference>
<organism evidence="3 4">
    <name type="scientific">Anaeromyxobacter dehalogenans (strain ATCC BAA-258 / DSM 21875 / 2CP-1)</name>
    <dbReference type="NCBI Taxonomy" id="455488"/>
    <lineage>
        <taxon>Bacteria</taxon>
        <taxon>Pseudomonadati</taxon>
        <taxon>Myxococcota</taxon>
        <taxon>Myxococcia</taxon>
        <taxon>Myxococcales</taxon>
        <taxon>Cystobacterineae</taxon>
        <taxon>Anaeromyxobacteraceae</taxon>
        <taxon>Anaeromyxobacter</taxon>
    </lineage>
</organism>
<dbReference type="RefSeq" id="WP_012632217.1">
    <property type="nucleotide sequence ID" value="NC_011891.1"/>
</dbReference>
<evidence type="ECO:0000256" key="1">
    <source>
        <dbReference type="SAM" id="MobiDB-lite"/>
    </source>
</evidence>
<dbReference type="AlphaFoldDB" id="B8JDW0"/>
<keyword evidence="2" id="KW-0472">Membrane</keyword>
<name>B8JDW0_ANAD2</name>
<reference evidence="3" key="1">
    <citation type="submission" date="2009-01" db="EMBL/GenBank/DDBJ databases">
        <title>Complete sequence of Anaeromyxobacter dehalogenans 2CP-1.</title>
        <authorList>
            <consortium name="US DOE Joint Genome Institute"/>
            <person name="Lucas S."/>
            <person name="Copeland A."/>
            <person name="Lapidus A."/>
            <person name="Glavina del Rio T."/>
            <person name="Dalin E."/>
            <person name="Tice H."/>
            <person name="Bruce D."/>
            <person name="Goodwin L."/>
            <person name="Pitluck S."/>
            <person name="Saunders E."/>
            <person name="Brettin T."/>
            <person name="Detter J.C."/>
            <person name="Han C."/>
            <person name="Larimer F."/>
            <person name="Land M."/>
            <person name="Hauser L."/>
            <person name="Kyrpides N."/>
            <person name="Ovchinnikova G."/>
            <person name="Beliaev A.S."/>
            <person name="Richardson P."/>
        </authorList>
    </citation>
    <scope>NUCLEOTIDE SEQUENCE</scope>
    <source>
        <strain evidence="3">2CP-1</strain>
    </source>
</reference>
<keyword evidence="4" id="KW-1185">Reference proteome</keyword>
<evidence type="ECO:0000313" key="3">
    <source>
        <dbReference type="EMBL" id="ACL64205.1"/>
    </source>
</evidence>
<feature type="transmembrane region" description="Helical" evidence="2">
    <location>
        <begin position="23"/>
        <end position="45"/>
    </location>
</feature>
<evidence type="ECO:0000313" key="4">
    <source>
        <dbReference type="Proteomes" id="UP000007089"/>
    </source>
</evidence>
<gene>
    <name evidence="3" type="ordered locus">A2cp1_0853</name>
</gene>
<keyword evidence="2" id="KW-0812">Transmembrane</keyword>
<proteinExistence type="predicted"/>
<evidence type="ECO:0000256" key="2">
    <source>
        <dbReference type="SAM" id="Phobius"/>
    </source>
</evidence>
<dbReference type="Proteomes" id="UP000007089">
    <property type="component" value="Chromosome"/>
</dbReference>
<protein>
    <submittedName>
        <fullName evidence="3">Uncharacterized protein</fullName>
    </submittedName>
</protein>
<feature type="region of interest" description="Disordered" evidence="1">
    <location>
        <begin position="123"/>
        <end position="145"/>
    </location>
</feature>